<evidence type="ECO:0000313" key="3">
    <source>
        <dbReference type="Proteomes" id="UP000189956"/>
    </source>
</evidence>
<keyword evidence="1" id="KW-1133">Transmembrane helix</keyword>
<sequence length="52" mass="5903">MRLPCSGTIVLHPIALNLYLILESAQGEKMIFFLFYVYFLLNWIVGTGGVCH</sequence>
<feature type="transmembrane region" description="Helical" evidence="1">
    <location>
        <begin position="30"/>
        <end position="51"/>
    </location>
</feature>
<dbReference type="Proteomes" id="UP000189956">
    <property type="component" value="Unassembled WGS sequence"/>
</dbReference>
<name>A0A1T4K4Y8_PORCN</name>
<accession>A0A1T4K4Y8</accession>
<reference evidence="2 3" key="1">
    <citation type="submission" date="2017-02" db="EMBL/GenBank/DDBJ databases">
        <authorList>
            <person name="Peterson S.W."/>
        </authorList>
    </citation>
    <scope>NUCLEOTIDE SEQUENCE [LARGE SCALE GENOMIC DNA]</scope>
    <source>
        <strain evidence="2 3">ATCC 700135</strain>
    </source>
</reference>
<evidence type="ECO:0000256" key="1">
    <source>
        <dbReference type="SAM" id="Phobius"/>
    </source>
</evidence>
<keyword evidence="1" id="KW-0812">Transmembrane</keyword>
<dbReference type="AlphaFoldDB" id="A0A1T4K4Y8"/>
<gene>
    <name evidence="2" type="ORF">SAMN02745205_00582</name>
</gene>
<organism evidence="2 3">
    <name type="scientific">Porphyromonas cangingivalis</name>
    <dbReference type="NCBI Taxonomy" id="36874"/>
    <lineage>
        <taxon>Bacteria</taxon>
        <taxon>Pseudomonadati</taxon>
        <taxon>Bacteroidota</taxon>
        <taxon>Bacteroidia</taxon>
        <taxon>Bacteroidales</taxon>
        <taxon>Porphyromonadaceae</taxon>
        <taxon>Porphyromonas</taxon>
    </lineage>
</organism>
<protein>
    <submittedName>
        <fullName evidence="2">Uncharacterized protein</fullName>
    </submittedName>
</protein>
<evidence type="ECO:0000313" key="2">
    <source>
        <dbReference type="EMBL" id="SJZ37489.1"/>
    </source>
</evidence>
<keyword evidence="1" id="KW-0472">Membrane</keyword>
<proteinExistence type="predicted"/>
<dbReference type="EMBL" id="FUWL01000004">
    <property type="protein sequence ID" value="SJZ37489.1"/>
    <property type="molecule type" value="Genomic_DNA"/>
</dbReference>